<dbReference type="Gene3D" id="3.40.250.10">
    <property type="entry name" value="Rhodanese-like domain"/>
    <property type="match status" value="2"/>
</dbReference>
<dbReference type="PROSITE" id="PS50206">
    <property type="entry name" value="RHODANESE_3"/>
    <property type="match status" value="2"/>
</dbReference>
<dbReference type="Proteomes" id="UP000031830">
    <property type="component" value="Chromosome"/>
</dbReference>
<dbReference type="PANTHER" id="PTHR43031">
    <property type="entry name" value="FAD-DEPENDENT OXIDOREDUCTASE"/>
    <property type="match status" value="1"/>
</dbReference>
<dbReference type="SMART" id="SM00450">
    <property type="entry name" value="RHOD"/>
    <property type="match status" value="2"/>
</dbReference>
<dbReference type="RefSeq" id="WP_044525939.1">
    <property type="nucleotide sequence ID" value="NZ_CP009440.1"/>
</dbReference>
<gene>
    <name evidence="2" type="ORF">LA55_731</name>
</gene>
<dbReference type="InterPro" id="IPR001763">
    <property type="entry name" value="Rhodanese-like_dom"/>
</dbReference>
<dbReference type="PANTHER" id="PTHR43031:SF16">
    <property type="entry name" value="OXIDOREDUCTASE"/>
    <property type="match status" value="1"/>
</dbReference>
<dbReference type="InterPro" id="IPR050229">
    <property type="entry name" value="GlpE_sulfurtransferase"/>
</dbReference>
<dbReference type="STRING" id="28110.KU46_1806"/>
<evidence type="ECO:0000259" key="1">
    <source>
        <dbReference type="PROSITE" id="PS50206"/>
    </source>
</evidence>
<evidence type="ECO:0000313" key="2">
    <source>
        <dbReference type="EMBL" id="AJI53691.1"/>
    </source>
</evidence>
<accession>A0A0B6D474</accession>
<feature type="domain" description="Rhodanese" evidence="1">
    <location>
        <begin position="158"/>
        <end position="248"/>
    </location>
</feature>
<dbReference type="OrthoDB" id="9791096at2"/>
<reference evidence="2 3" key="1">
    <citation type="journal article" date="2015" name="Genome Announc.">
        <title>Genome sequencing of 18 francisella strains to aid in assay development and testing.</title>
        <authorList>
            <person name="Johnson S.L."/>
            <person name="Daligault H.E."/>
            <person name="Davenport K.W."/>
            <person name="Coyne S.R."/>
            <person name="Frey K.G."/>
            <person name="Koroleva G.I."/>
            <person name="Broomall S.M."/>
            <person name="Bishop-Lilly K.A."/>
            <person name="Bruce D.C."/>
            <person name="Chertkov O."/>
            <person name="Freitas T."/>
            <person name="Jaissle J."/>
            <person name="Ladner J.T."/>
            <person name="Rosenzweig C.N."/>
            <person name="Gibbons H.S."/>
            <person name="Palacios G.F."/>
            <person name="Redden C.L."/>
            <person name="Xu Y."/>
            <person name="Minogue T.D."/>
            <person name="Chain P.S."/>
        </authorList>
    </citation>
    <scope>NUCLEOTIDE SEQUENCE [LARGE SCALE GENOMIC DNA]</scope>
    <source>
        <strain evidence="2 3">GA01-2794</strain>
    </source>
</reference>
<proteinExistence type="predicted"/>
<dbReference type="KEGG" id="fpz:LA55_731"/>
<feature type="domain" description="Rhodanese" evidence="1">
    <location>
        <begin position="36"/>
        <end position="123"/>
    </location>
</feature>
<dbReference type="AlphaFoldDB" id="A0A0B6D474"/>
<evidence type="ECO:0000313" key="3">
    <source>
        <dbReference type="Proteomes" id="UP000031830"/>
    </source>
</evidence>
<name>A0A0B6D474_9GAMM</name>
<dbReference type="EMBL" id="CP009440">
    <property type="protein sequence ID" value="AJI53691.1"/>
    <property type="molecule type" value="Genomic_DNA"/>
</dbReference>
<dbReference type="InterPro" id="IPR036873">
    <property type="entry name" value="Rhodanese-like_dom_sf"/>
</dbReference>
<dbReference type="Pfam" id="PF00581">
    <property type="entry name" value="Rhodanese"/>
    <property type="match status" value="2"/>
</dbReference>
<sequence length="249" mass="27769">MQHTSGFLDLVNDAKSRIQECTVDDINKMNETETLDGLLIDTREESEFANGYIPNAIHISKGIIESAIESAVPNKNQKMYFYCGGGFRSAIVADKLREMGYKNVISVDGGWRAWNAKGYPTKSPSQVRPHEFLKLVNNAKSNIKECSVADLYDKMNSNELDGVIFDVREDSEFNRFHIQGATHLSKGQIEVKIENLIPNKGQKIYLYCGSGFRSALAAKSIQSMGYTNIISVEGGINAWLNNNFPVTQD</sequence>
<dbReference type="SUPFAM" id="SSF52821">
    <property type="entry name" value="Rhodanese/Cell cycle control phosphatase"/>
    <property type="match status" value="2"/>
</dbReference>
<organism evidence="2 3">
    <name type="scientific">Francisella philomiragia</name>
    <dbReference type="NCBI Taxonomy" id="28110"/>
    <lineage>
        <taxon>Bacteria</taxon>
        <taxon>Pseudomonadati</taxon>
        <taxon>Pseudomonadota</taxon>
        <taxon>Gammaproteobacteria</taxon>
        <taxon>Thiotrichales</taxon>
        <taxon>Francisellaceae</taxon>
        <taxon>Francisella</taxon>
    </lineage>
</organism>
<dbReference type="CDD" id="cd00158">
    <property type="entry name" value="RHOD"/>
    <property type="match status" value="2"/>
</dbReference>
<protein>
    <submittedName>
        <fullName evidence="2">Rhodanese-like domain protein</fullName>
    </submittedName>
</protein>